<dbReference type="InterPro" id="IPR003952">
    <property type="entry name" value="FRD_SDH_FAD_BS"/>
</dbReference>
<evidence type="ECO:0000256" key="5">
    <source>
        <dbReference type="ARBA" id="ARBA00022448"/>
    </source>
</evidence>
<evidence type="ECO:0000256" key="1">
    <source>
        <dbReference type="ARBA" id="ARBA00001974"/>
    </source>
</evidence>
<dbReference type="SUPFAM" id="SSF46977">
    <property type="entry name" value="Succinate dehydrogenase/fumarate reductase flavoprotein C-terminal domain"/>
    <property type="match status" value="1"/>
</dbReference>
<organism evidence="14 15">
    <name type="scientific">Geodia barretti</name>
    <name type="common">Barrett's horny sponge</name>
    <dbReference type="NCBI Taxonomy" id="519541"/>
    <lineage>
        <taxon>Eukaryota</taxon>
        <taxon>Metazoa</taxon>
        <taxon>Porifera</taxon>
        <taxon>Demospongiae</taxon>
        <taxon>Heteroscleromorpha</taxon>
        <taxon>Tetractinellida</taxon>
        <taxon>Astrophorina</taxon>
        <taxon>Geodiidae</taxon>
        <taxon>Geodia</taxon>
    </lineage>
</organism>
<gene>
    <name evidence="14" type="ORF">GBAR_LOCUS2039</name>
</gene>
<evidence type="ECO:0000259" key="12">
    <source>
        <dbReference type="Pfam" id="PF00890"/>
    </source>
</evidence>
<dbReference type="EC" id="1.3.5.1" evidence="4"/>
<evidence type="ECO:0000256" key="7">
    <source>
        <dbReference type="ARBA" id="ARBA00022827"/>
    </source>
</evidence>
<evidence type="ECO:0000256" key="2">
    <source>
        <dbReference type="ARBA" id="ARBA00004170"/>
    </source>
</evidence>
<evidence type="ECO:0000256" key="10">
    <source>
        <dbReference type="ARBA" id="ARBA00023136"/>
    </source>
</evidence>
<comment type="caution">
    <text evidence="14">The sequence shown here is derived from an EMBL/GenBank/DDBJ whole genome shotgun (WGS) entry which is preliminary data.</text>
</comment>
<dbReference type="Pfam" id="PF00890">
    <property type="entry name" value="FAD_binding_2"/>
    <property type="match status" value="1"/>
</dbReference>
<dbReference type="SUPFAM" id="SSF51905">
    <property type="entry name" value="FAD/NAD(P)-binding domain"/>
    <property type="match status" value="1"/>
</dbReference>
<accession>A0AA35QY97</accession>
<dbReference type="InterPro" id="IPR037099">
    <property type="entry name" value="Fum_R/Succ_DH_flav-like_C_sf"/>
</dbReference>
<keyword evidence="15" id="KW-1185">Reference proteome</keyword>
<dbReference type="GO" id="GO:0016020">
    <property type="term" value="C:membrane"/>
    <property type="evidence" value="ECO:0007669"/>
    <property type="project" value="UniProtKB-SubCell"/>
</dbReference>
<keyword evidence="5" id="KW-0813">Transport</keyword>
<feature type="domain" description="Fumarate reductase/succinate dehydrogenase flavoprotein-like C-terminal" evidence="13">
    <location>
        <begin position="437"/>
        <end position="562"/>
    </location>
</feature>
<dbReference type="AlphaFoldDB" id="A0AA35QY97"/>
<dbReference type="PROSITE" id="PS00504">
    <property type="entry name" value="FRD_SDH_FAD_BINDING"/>
    <property type="match status" value="1"/>
</dbReference>
<dbReference type="InterPro" id="IPR030664">
    <property type="entry name" value="SdhA/FrdA/AprA"/>
</dbReference>
<feature type="domain" description="FAD-dependent oxidoreductase 2 FAD-binding" evidence="12">
    <location>
        <begin position="8"/>
        <end position="381"/>
    </location>
</feature>
<dbReference type="PIRSF" id="PIRSF000171">
    <property type="entry name" value="SDHA_APRA_LASPO"/>
    <property type="match status" value="1"/>
</dbReference>
<dbReference type="InterPro" id="IPR027477">
    <property type="entry name" value="Succ_DH/fumarate_Rdtase_cat_sf"/>
</dbReference>
<comment type="similarity">
    <text evidence="3">Belongs to the FAD-dependent oxidoreductase 2 family. FRD/SDH subfamily.</text>
</comment>
<dbReference type="PANTHER" id="PTHR11632">
    <property type="entry name" value="SUCCINATE DEHYDROGENASE 2 FLAVOPROTEIN SUBUNIT"/>
    <property type="match status" value="1"/>
</dbReference>
<keyword evidence="10" id="KW-0472">Membrane</keyword>
<dbReference type="Gene3D" id="3.90.700.10">
    <property type="entry name" value="Succinate dehydrogenase/fumarate reductase flavoprotein, catalytic domain"/>
    <property type="match status" value="1"/>
</dbReference>
<dbReference type="GO" id="GO:0050660">
    <property type="term" value="F:flavin adenine dinucleotide binding"/>
    <property type="evidence" value="ECO:0007669"/>
    <property type="project" value="InterPro"/>
</dbReference>
<evidence type="ECO:0000313" key="15">
    <source>
        <dbReference type="Proteomes" id="UP001174909"/>
    </source>
</evidence>
<name>A0AA35QY97_GEOBA</name>
<comment type="subcellular location">
    <subcellularLocation>
        <location evidence="2">Membrane</location>
        <topology evidence="2">Peripheral membrane protein</topology>
    </subcellularLocation>
</comment>
<dbReference type="InterPro" id="IPR015939">
    <property type="entry name" value="Fum_Rdtase/Succ_DH_flav-like_C"/>
</dbReference>
<dbReference type="PRINTS" id="PR00368">
    <property type="entry name" value="FADPNR"/>
</dbReference>
<dbReference type="FunFam" id="3.90.700.10:FF:000001">
    <property type="entry name" value="Mitochondrial succinate dehydrogenase flavoprotein subunit"/>
    <property type="match status" value="1"/>
</dbReference>
<dbReference type="InterPro" id="IPR014006">
    <property type="entry name" value="Succ_Dhase_FrdA_Gneg"/>
</dbReference>
<evidence type="ECO:0000256" key="6">
    <source>
        <dbReference type="ARBA" id="ARBA00022630"/>
    </source>
</evidence>
<evidence type="ECO:0000313" key="14">
    <source>
        <dbReference type="EMBL" id="CAI7997068.1"/>
    </source>
</evidence>
<evidence type="ECO:0000256" key="3">
    <source>
        <dbReference type="ARBA" id="ARBA00008040"/>
    </source>
</evidence>
<dbReference type="GO" id="GO:0008177">
    <property type="term" value="F:succinate dehydrogenase (quinone) activity"/>
    <property type="evidence" value="ECO:0007669"/>
    <property type="project" value="UniProtKB-EC"/>
</dbReference>
<dbReference type="PANTHER" id="PTHR11632:SF51">
    <property type="entry name" value="SUCCINATE DEHYDROGENASE [UBIQUINONE] FLAVOPROTEIN SUBUNIT, MITOCHONDRIAL"/>
    <property type="match status" value="1"/>
</dbReference>
<feature type="active site" description="Proton acceptor" evidence="11">
    <location>
        <position position="276"/>
    </location>
</feature>
<sequence length="562" mass="61560">MAEVLQHDVLVVGAGLAGMRAAIAARAGGADTAIISKVHPVRSHSNAAQGGINAALLDRGDDWEDHAYDTIKGSDFLGDQDAIEVMCRQAGASLIDMEHMGVTFNRDDEGRLGTRAFGGQRRARTFFVGDFTGQALLHVMFEQLIKSGVQRYEEWFVTALIMEEGRAAGVIAVEIRTGELFLIRAKSVIFCTGGCGRLFEPSTNALIVTGDGMGLIYNAGGQLMDMEMVQYHPTTLAGSGVLISEAARGEGAYLRDKDGNRFMERYAPSMMELASRDVVSRAEQTEINGGNGVDGCVYLDCTHLGEALIMEKLSQIREIGIDLAGADMIKEPIPIRPGMHYIMGGIKTGIDGLTNLDGVYAAGECANVSVHGGNRLGANSLLDTIVFGERAGNHASEATRHMGFAEFDAMATLDREARRIQEMLDRPENGDRWASIRRDMGESMNRNVAVFRNEEGIEETIGDLHELRRRYENVPVHNKGKRFNTDLVFALELGYMLDCADTIALGALERRESRGAQSRTDYPDRNDEEWLHHIVLTQGEAGPVTSELPVTITKWTPEERKY</sequence>
<dbReference type="Gene3D" id="3.50.50.60">
    <property type="entry name" value="FAD/NAD(P)-binding domain"/>
    <property type="match status" value="1"/>
</dbReference>
<keyword evidence="6" id="KW-0285">Flavoprotein</keyword>
<keyword evidence="8" id="KW-0249">Electron transport</keyword>
<evidence type="ECO:0000256" key="11">
    <source>
        <dbReference type="PIRSR" id="PIRSR000171-1"/>
    </source>
</evidence>
<dbReference type="InterPro" id="IPR003953">
    <property type="entry name" value="FAD-dep_OxRdtase_2_FAD-bd"/>
</dbReference>
<dbReference type="InterPro" id="IPR036188">
    <property type="entry name" value="FAD/NAD-bd_sf"/>
</dbReference>
<comment type="cofactor">
    <cofactor evidence="1">
        <name>FAD</name>
        <dbReference type="ChEBI" id="CHEBI:57692"/>
    </cofactor>
</comment>
<protein>
    <recommendedName>
        <fullName evidence="4">succinate dehydrogenase</fullName>
        <ecNumber evidence="4">1.3.5.1</ecNumber>
    </recommendedName>
</protein>
<dbReference type="NCBIfam" id="TIGR01812">
    <property type="entry name" value="sdhA_frdA_Gneg"/>
    <property type="match status" value="1"/>
</dbReference>
<keyword evidence="7" id="KW-0274">FAD</keyword>
<evidence type="ECO:0000259" key="13">
    <source>
        <dbReference type="Pfam" id="PF02910"/>
    </source>
</evidence>
<evidence type="ECO:0000256" key="8">
    <source>
        <dbReference type="ARBA" id="ARBA00022982"/>
    </source>
</evidence>
<evidence type="ECO:0000256" key="4">
    <source>
        <dbReference type="ARBA" id="ARBA00012792"/>
    </source>
</evidence>
<keyword evidence="9" id="KW-0560">Oxidoreductase</keyword>
<dbReference type="GO" id="GO:0022900">
    <property type="term" value="P:electron transport chain"/>
    <property type="evidence" value="ECO:0007669"/>
    <property type="project" value="InterPro"/>
</dbReference>
<proteinExistence type="inferred from homology"/>
<dbReference type="EMBL" id="CASHTH010000293">
    <property type="protein sequence ID" value="CAI7997068.1"/>
    <property type="molecule type" value="Genomic_DNA"/>
</dbReference>
<dbReference type="Proteomes" id="UP001174909">
    <property type="component" value="Unassembled WGS sequence"/>
</dbReference>
<evidence type="ECO:0000256" key="9">
    <source>
        <dbReference type="ARBA" id="ARBA00023002"/>
    </source>
</evidence>
<dbReference type="Pfam" id="PF02910">
    <property type="entry name" value="Succ_DH_flav_C"/>
    <property type="match status" value="1"/>
</dbReference>
<reference evidence="14" key="1">
    <citation type="submission" date="2023-03" db="EMBL/GenBank/DDBJ databases">
        <authorList>
            <person name="Steffen K."/>
            <person name="Cardenas P."/>
        </authorList>
    </citation>
    <scope>NUCLEOTIDE SEQUENCE</scope>
</reference>
<dbReference type="PRINTS" id="PR00411">
    <property type="entry name" value="PNDRDTASEI"/>
</dbReference>
<dbReference type="Gene3D" id="1.20.58.100">
    <property type="entry name" value="Fumarate reductase/succinate dehydrogenase flavoprotein-like, C-terminal domain"/>
    <property type="match status" value="1"/>
</dbReference>
<dbReference type="SUPFAM" id="SSF56425">
    <property type="entry name" value="Succinate dehydrogenase/fumarate reductase flavoprotein, catalytic domain"/>
    <property type="match status" value="1"/>
</dbReference>